<dbReference type="InterPro" id="IPR020845">
    <property type="entry name" value="AMP-binding_CS"/>
</dbReference>
<evidence type="ECO:0000313" key="7">
    <source>
        <dbReference type="EMBL" id="QAV19138.1"/>
    </source>
</evidence>
<dbReference type="RefSeq" id="WP_042225927.1">
    <property type="nucleotide sequence ID" value="NZ_CP026520.1"/>
</dbReference>
<dbReference type="PANTHER" id="PTHR45527:SF1">
    <property type="entry name" value="FATTY ACID SYNTHASE"/>
    <property type="match status" value="1"/>
</dbReference>
<dbReference type="InterPro" id="IPR010071">
    <property type="entry name" value="AA_adenyl_dom"/>
</dbReference>
<dbReference type="GO" id="GO:0005737">
    <property type="term" value="C:cytoplasm"/>
    <property type="evidence" value="ECO:0007669"/>
    <property type="project" value="TreeGrafter"/>
</dbReference>
<dbReference type="SUPFAM" id="SSF56801">
    <property type="entry name" value="Acetyl-CoA synthetase-like"/>
    <property type="match status" value="1"/>
</dbReference>
<organism evidence="7 8">
    <name type="scientific">Paenibacillus chitinolyticus</name>
    <dbReference type="NCBI Taxonomy" id="79263"/>
    <lineage>
        <taxon>Bacteria</taxon>
        <taxon>Bacillati</taxon>
        <taxon>Bacillota</taxon>
        <taxon>Bacilli</taxon>
        <taxon>Bacillales</taxon>
        <taxon>Paenibacillaceae</taxon>
        <taxon>Paenibacillus</taxon>
    </lineage>
</organism>
<dbReference type="CDD" id="cd05930">
    <property type="entry name" value="A_NRPS"/>
    <property type="match status" value="1"/>
</dbReference>
<dbReference type="EMBL" id="JAMDMJ010000029">
    <property type="protein sequence ID" value="MCY9598238.1"/>
    <property type="molecule type" value="Genomic_DNA"/>
</dbReference>
<dbReference type="KEGG" id="pchi:PC41400_16215"/>
<dbReference type="InterPro" id="IPR042099">
    <property type="entry name" value="ANL_N_sf"/>
</dbReference>
<dbReference type="GO" id="GO:0031177">
    <property type="term" value="F:phosphopantetheine binding"/>
    <property type="evidence" value="ECO:0007669"/>
    <property type="project" value="TreeGrafter"/>
</dbReference>
<dbReference type="PROSITE" id="PS00455">
    <property type="entry name" value="AMP_BINDING"/>
    <property type="match status" value="1"/>
</dbReference>
<evidence type="ECO:0000259" key="5">
    <source>
        <dbReference type="Pfam" id="PF13193"/>
    </source>
</evidence>
<sequence>MYRSDEPKFLHDYFLKFAEKTPESLAIVHHSEKWTYAGLADKSRDYAERLKIAGLRTGDRVVLELDPSAEAIAVMIACSIRGFVFIPLNPDTPQERLESILTRTGARLHIQKGRTRKLSPQAEARQAYLEEGHLLVPEASQAADNLSTDSKLLDTNLVYLIFTSGTTGQPKGIMMTHRAVVSYFDGMNAQCALPQNTRVGSVSSLQFDFSLVDMGLAFGTGGTLVIVPRSLIFQPRRFLEHLHQQRVDLMSGVPSIWKNVLAHERQPVEDIHLHSILYGGEYCSARDLRKLQSLFGLKRIINCFGQSESIACSFKHLPLPLPDTEAISVGSGMHNTEMLLVDESGTIIREPGITGEIYLRGACLFSGYWLEEELTSSRLVPHPETPCTGEKVFKTGDLAYMDENGEFYYVSRTDNQVKIMGYRVELEEVERRLLSHPKVDGVCLIVHEGNKTELHAFMVLTDQENTQTAQQQLRAYCAEMLPSYMIPSRFSFLKEFPLNTNGKVDRKALKGMQIPTLTR</sequence>
<protein>
    <submittedName>
        <fullName evidence="7">AMP-binding protein</fullName>
    </submittedName>
    <submittedName>
        <fullName evidence="6">Amino acid adenylation domain-containing protein</fullName>
    </submittedName>
</protein>
<name>A0A410WXK3_9BACL</name>
<dbReference type="Pfam" id="PF13193">
    <property type="entry name" value="AMP-binding_C"/>
    <property type="match status" value="1"/>
</dbReference>
<keyword evidence="3" id="KW-0045">Antibiotic biosynthesis</keyword>
<dbReference type="PANTHER" id="PTHR45527">
    <property type="entry name" value="NONRIBOSOMAL PEPTIDE SYNTHETASE"/>
    <property type="match status" value="1"/>
</dbReference>
<dbReference type="NCBIfam" id="TIGR01733">
    <property type="entry name" value="AA-adenyl-dom"/>
    <property type="match status" value="1"/>
</dbReference>
<dbReference type="EMBL" id="CP026520">
    <property type="protein sequence ID" value="QAV19138.1"/>
    <property type="molecule type" value="Genomic_DNA"/>
</dbReference>
<evidence type="ECO:0000256" key="2">
    <source>
        <dbReference type="ARBA" id="ARBA00022737"/>
    </source>
</evidence>
<dbReference type="GO" id="GO:0017000">
    <property type="term" value="P:antibiotic biosynthetic process"/>
    <property type="evidence" value="ECO:0007669"/>
    <property type="project" value="UniProtKB-KW"/>
</dbReference>
<evidence type="ECO:0000256" key="1">
    <source>
        <dbReference type="ARBA" id="ARBA00006432"/>
    </source>
</evidence>
<dbReference type="Gene3D" id="3.30.300.30">
    <property type="match status" value="1"/>
</dbReference>
<dbReference type="InterPro" id="IPR000873">
    <property type="entry name" value="AMP-dep_synth/lig_dom"/>
</dbReference>
<dbReference type="GO" id="GO:0044550">
    <property type="term" value="P:secondary metabolite biosynthetic process"/>
    <property type="evidence" value="ECO:0007669"/>
    <property type="project" value="TreeGrafter"/>
</dbReference>
<dbReference type="Gene3D" id="3.40.50.12780">
    <property type="entry name" value="N-terminal domain of ligase-like"/>
    <property type="match status" value="1"/>
</dbReference>
<dbReference type="InterPro" id="IPR025110">
    <property type="entry name" value="AMP-bd_C"/>
</dbReference>
<dbReference type="GO" id="GO:0043041">
    <property type="term" value="P:amino acid activation for nonribosomal peptide biosynthetic process"/>
    <property type="evidence" value="ECO:0007669"/>
    <property type="project" value="TreeGrafter"/>
</dbReference>
<evidence type="ECO:0000313" key="8">
    <source>
        <dbReference type="Proteomes" id="UP000288943"/>
    </source>
</evidence>
<dbReference type="OrthoDB" id="9765680at2"/>
<dbReference type="Proteomes" id="UP001527202">
    <property type="component" value="Unassembled WGS sequence"/>
</dbReference>
<dbReference type="InterPro" id="IPR045851">
    <property type="entry name" value="AMP-bd_C_sf"/>
</dbReference>
<feature type="domain" description="AMP-dependent synthetase/ligase" evidence="4">
    <location>
        <begin position="16"/>
        <end position="369"/>
    </location>
</feature>
<evidence type="ECO:0000313" key="9">
    <source>
        <dbReference type="Proteomes" id="UP001527202"/>
    </source>
</evidence>
<dbReference type="Pfam" id="PF00501">
    <property type="entry name" value="AMP-binding"/>
    <property type="match status" value="1"/>
</dbReference>
<accession>A0A410WXK3</accession>
<dbReference type="GeneID" id="95376354"/>
<evidence type="ECO:0000256" key="3">
    <source>
        <dbReference type="ARBA" id="ARBA00023194"/>
    </source>
</evidence>
<evidence type="ECO:0000313" key="6">
    <source>
        <dbReference type="EMBL" id="MCY9598238.1"/>
    </source>
</evidence>
<reference evidence="7 8" key="1">
    <citation type="submission" date="2018-01" db="EMBL/GenBank/DDBJ databases">
        <title>The whole genome sequencing and assembly of Paenibacillus chitinolyticus KCCM 41400 strain.</title>
        <authorList>
            <person name="Kim J.-Y."/>
            <person name="Park M.-K."/>
            <person name="Lee Y.-J."/>
            <person name="Yi H."/>
            <person name="Bahn Y.-S."/>
            <person name="Kim J.F."/>
            <person name="Lee D.-W."/>
        </authorList>
    </citation>
    <scope>NUCLEOTIDE SEQUENCE [LARGE SCALE GENOMIC DNA]</scope>
    <source>
        <strain evidence="7 8">KCCM 41400</strain>
    </source>
</reference>
<proteinExistence type="inferred from homology"/>
<reference evidence="6 9" key="2">
    <citation type="submission" date="2022-05" db="EMBL/GenBank/DDBJ databases">
        <title>Genome Sequencing of Bee-Associated Microbes.</title>
        <authorList>
            <person name="Dunlap C."/>
        </authorList>
    </citation>
    <scope>NUCLEOTIDE SEQUENCE [LARGE SCALE GENOMIC DNA]</scope>
    <source>
        <strain evidence="6 9">NRRL B-23120</strain>
    </source>
</reference>
<comment type="similarity">
    <text evidence="1">Belongs to the ATP-dependent AMP-binding enzyme family.</text>
</comment>
<gene>
    <name evidence="6" type="ORF">M5X16_21035</name>
    <name evidence="7" type="ORF">PC41400_16215</name>
</gene>
<feature type="domain" description="AMP-binding enzyme C-terminal" evidence="5">
    <location>
        <begin position="428"/>
        <end position="503"/>
    </location>
</feature>
<dbReference type="AlphaFoldDB" id="A0A410WXK3"/>
<evidence type="ECO:0000259" key="4">
    <source>
        <dbReference type="Pfam" id="PF00501"/>
    </source>
</evidence>
<keyword evidence="2" id="KW-0677">Repeat</keyword>
<keyword evidence="9" id="KW-1185">Reference proteome</keyword>
<dbReference type="Proteomes" id="UP000288943">
    <property type="component" value="Chromosome"/>
</dbReference>